<name>A0ACC0M3R8_RHOML</name>
<dbReference type="EMBL" id="CM046397">
    <property type="protein sequence ID" value="KAI8535197.1"/>
    <property type="molecule type" value="Genomic_DNA"/>
</dbReference>
<dbReference type="Proteomes" id="UP001062846">
    <property type="component" value="Chromosome 10"/>
</dbReference>
<comment type="caution">
    <text evidence="1">The sequence shown here is derived from an EMBL/GenBank/DDBJ whole genome shotgun (WGS) entry which is preliminary data.</text>
</comment>
<organism evidence="1 2">
    <name type="scientific">Rhododendron molle</name>
    <name type="common">Chinese azalea</name>
    <name type="synonym">Azalea mollis</name>
    <dbReference type="NCBI Taxonomy" id="49168"/>
    <lineage>
        <taxon>Eukaryota</taxon>
        <taxon>Viridiplantae</taxon>
        <taxon>Streptophyta</taxon>
        <taxon>Embryophyta</taxon>
        <taxon>Tracheophyta</taxon>
        <taxon>Spermatophyta</taxon>
        <taxon>Magnoliopsida</taxon>
        <taxon>eudicotyledons</taxon>
        <taxon>Gunneridae</taxon>
        <taxon>Pentapetalae</taxon>
        <taxon>asterids</taxon>
        <taxon>Ericales</taxon>
        <taxon>Ericaceae</taxon>
        <taxon>Ericoideae</taxon>
        <taxon>Rhodoreae</taxon>
        <taxon>Rhododendron</taxon>
    </lineage>
</organism>
<evidence type="ECO:0000313" key="1">
    <source>
        <dbReference type="EMBL" id="KAI8535197.1"/>
    </source>
</evidence>
<proteinExistence type="predicted"/>
<accession>A0ACC0M3R8</accession>
<protein>
    <submittedName>
        <fullName evidence="1">Uncharacterized protein</fullName>
    </submittedName>
</protein>
<reference evidence="1" key="1">
    <citation type="submission" date="2022-02" db="EMBL/GenBank/DDBJ databases">
        <title>Plant Genome Project.</title>
        <authorList>
            <person name="Zhang R.-G."/>
        </authorList>
    </citation>
    <scope>NUCLEOTIDE SEQUENCE</scope>
    <source>
        <strain evidence="1">AT1</strain>
    </source>
</reference>
<sequence>MLEEQKNASASTKNELSHVGTMDNSSLDICHIKLDGTNYLNWSRTFTLAIEARGMLEKERVYDFLAGLDIEYDQIRVHVLGYVPFPSLGEAYAIVQQEESMRGATLHTPTFDRFALVAIPQGQFGSSSGLVLPQSGKSQSGTNSGPIDRESLWCDYCNNTGHTREKLSDGLICMPFVRLKDQVARIFTPSCSSWCEDKLGLIDIFAPT</sequence>
<keyword evidence="2" id="KW-1185">Reference proteome</keyword>
<gene>
    <name evidence="1" type="ORF">RHMOL_Rhmol10G0155100</name>
</gene>
<evidence type="ECO:0000313" key="2">
    <source>
        <dbReference type="Proteomes" id="UP001062846"/>
    </source>
</evidence>